<dbReference type="Pfam" id="PF10105">
    <property type="entry name" value="DUF2344"/>
    <property type="match status" value="1"/>
</dbReference>
<sequence>MSERLTDNPSLFRLRVRYGKRDRLKYLGHLEVIHTIERIVRRAGLPYAVTQGFSPHMRVGFSSALPVGTSSTCEWYDLFMTEFVALDEAFGRLAAASPADLAPIEAAYIDVRTPALTAQLTRLSYRIDLHLDPEAPVSADEVRRAIDTLRAGHGIDYARGKKSKRLDLDHTLVGYELTAGERPDHLVLMLDTHADNEGSMRPEILLSAADVLLQGLTPGVDAPIVSTGMQDLVTICSYDVERQNQACEDDEGRLVSPIPVRTCGFAPHTR</sequence>
<dbReference type="EMBL" id="CYYP01000001">
    <property type="protein sequence ID" value="CUN34850.1"/>
    <property type="molecule type" value="Genomic_DNA"/>
</dbReference>
<dbReference type="AlphaFoldDB" id="A0A173XSP0"/>
<reference evidence="1 2" key="1">
    <citation type="submission" date="2015-09" db="EMBL/GenBank/DDBJ databases">
        <authorList>
            <consortium name="Pathogen Informatics"/>
        </authorList>
    </citation>
    <scope>NUCLEOTIDE SEQUENCE [LARGE SCALE GENOMIC DNA]</scope>
    <source>
        <strain evidence="1 2">2789STDY5608823</strain>
    </source>
</reference>
<organism evidence="1 2">
    <name type="scientific">Collinsella aerofaciens</name>
    <dbReference type="NCBI Taxonomy" id="74426"/>
    <lineage>
        <taxon>Bacteria</taxon>
        <taxon>Bacillati</taxon>
        <taxon>Actinomycetota</taxon>
        <taxon>Coriobacteriia</taxon>
        <taxon>Coriobacteriales</taxon>
        <taxon>Coriobacteriaceae</taxon>
        <taxon>Collinsella</taxon>
    </lineage>
</organism>
<accession>A0A173XSP0</accession>
<protein>
    <submittedName>
        <fullName evidence="1">Uncharacterized protein conserved in bacteria</fullName>
    </submittedName>
</protein>
<gene>
    <name evidence="1" type="ORF">ERS852381_00031</name>
</gene>
<proteinExistence type="predicted"/>
<evidence type="ECO:0000313" key="2">
    <source>
        <dbReference type="Proteomes" id="UP000095468"/>
    </source>
</evidence>
<dbReference type="STRING" id="74426.ERS852399_00666"/>
<dbReference type="InterPro" id="IPR018768">
    <property type="entry name" value="DUF2344"/>
</dbReference>
<dbReference type="PaxDb" id="74426-ERS852399_00666"/>
<evidence type="ECO:0000313" key="1">
    <source>
        <dbReference type="EMBL" id="CUN34850.1"/>
    </source>
</evidence>
<name>A0A173XSP0_9ACTN</name>
<dbReference type="RefSeq" id="WP_055285117.1">
    <property type="nucleotide sequence ID" value="NZ_CABIYU010000002.1"/>
</dbReference>
<dbReference type="NCBIfam" id="TIGR03936">
    <property type="entry name" value="sam_1_link_chp"/>
    <property type="match status" value="1"/>
</dbReference>
<dbReference type="Proteomes" id="UP000095468">
    <property type="component" value="Unassembled WGS sequence"/>
</dbReference>